<proteinExistence type="predicted"/>
<keyword evidence="2" id="KW-1185">Reference proteome</keyword>
<dbReference type="InterPro" id="IPR021314">
    <property type="entry name" value="DUF2911"/>
</dbReference>
<comment type="caution">
    <text evidence="1">The sequence shown here is derived from an EMBL/GenBank/DDBJ whole genome shotgun (WGS) entry which is preliminary data.</text>
</comment>
<accession>A0ABT0PW82</accession>
<evidence type="ECO:0000313" key="1">
    <source>
        <dbReference type="EMBL" id="MCL6275451.1"/>
    </source>
</evidence>
<sequence length="274" mass="31598">MKTKLSIIVAFLLIGNYLIAQFHTLKRPHASPRVIEKQLLGITEIEVDYSAPLVKGRDVWNDPSIVPQKGNPFPWRAGANMNTTISFSTDVKIENHKLKAGTYGIHIIPDDDVYTVMFAHNHHQWGSYYVDEAKDVSLKIKVKAESCTKSEQLDFEFLERTKNCLVIGLEWDEKRIPFKVEVDLNKTVVESFRSELRGLNTYRWEAWNDAASWCLNNNTNLEEALVWVNRSINGGLKGYAANKNKWNLRTKIRLLEKLGKHEEKSKTEEELRNL</sequence>
<dbReference type="RefSeq" id="WP_249658635.1">
    <property type="nucleotide sequence ID" value="NZ_JAMFMA010000004.1"/>
</dbReference>
<dbReference type="EMBL" id="JAMFMA010000004">
    <property type="protein sequence ID" value="MCL6275451.1"/>
    <property type="molecule type" value="Genomic_DNA"/>
</dbReference>
<name>A0ABT0PW82_9FLAO</name>
<dbReference type="Proteomes" id="UP001203607">
    <property type="component" value="Unassembled WGS sequence"/>
</dbReference>
<reference evidence="1 2" key="1">
    <citation type="submission" date="2022-05" db="EMBL/GenBank/DDBJ databases">
        <authorList>
            <person name="Park J.-S."/>
        </authorList>
    </citation>
    <scope>NUCLEOTIDE SEQUENCE [LARGE SCALE GENOMIC DNA]</scope>
    <source>
        <strain evidence="1 2">2012CJ35-5</strain>
    </source>
</reference>
<evidence type="ECO:0000313" key="2">
    <source>
        <dbReference type="Proteomes" id="UP001203607"/>
    </source>
</evidence>
<dbReference type="Pfam" id="PF11138">
    <property type="entry name" value="DUF2911"/>
    <property type="match status" value="1"/>
</dbReference>
<organism evidence="1 2">
    <name type="scientific">Flagellimonas spongiicola</name>
    <dbReference type="NCBI Taxonomy" id="2942208"/>
    <lineage>
        <taxon>Bacteria</taxon>
        <taxon>Pseudomonadati</taxon>
        <taxon>Bacteroidota</taxon>
        <taxon>Flavobacteriia</taxon>
        <taxon>Flavobacteriales</taxon>
        <taxon>Flavobacteriaceae</taxon>
        <taxon>Flagellimonas</taxon>
    </lineage>
</organism>
<gene>
    <name evidence="1" type="ORF">M3P19_15665</name>
</gene>
<protein>
    <submittedName>
        <fullName evidence="1">DUF2911 domain-containing protein</fullName>
    </submittedName>
</protein>